<dbReference type="HOGENOM" id="CLU_2146857_0_0_1"/>
<protein>
    <recommendedName>
        <fullName evidence="1">DNA2/NAM7 helicase-like C-terminal domain-containing protein</fullName>
    </recommendedName>
</protein>
<dbReference type="OrthoDB" id="6513042at2759"/>
<accession>A0A0D0A189</accession>
<dbReference type="InterPro" id="IPR041679">
    <property type="entry name" value="DNA2/NAM7-like_C"/>
</dbReference>
<keyword evidence="3" id="KW-1185">Reference proteome</keyword>
<reference evidence="3" key="2">
    <citation type="submission" date="2015-01" db="EMBL/GenBank/DDBJ databases">
        <title>Evolutionary Origins and Diversification of the Mycorrhizal Mutualists.</title>
        <authorList>
            <consortium name="DOE Joint Genome Institute"/>
            <consortium name="Mycorrhizal Genomics Consortium"/>
            <person name="Kohler A."/>
            <person name="Kuo A."/>
            <person name="Nagy L.G."/>
            <person name="Floudas D."/>
            <person name="Copeland A."/>
            <person name="Barry K.W."/>
            <person name="Cichocki N."/>
            <person name="Veneault-Fourrey C."/>
            <person name="LaButti K."/>
            <person name="Lindquist E.A."/>
            <person name="Lipzen A."/>
            <person name="Lundell T."/>
            <person name="Morin E."/>
            <person name="Murat C."/>
            <person name="Riley R."/>
            <person name="Ohm R."/>
            <person name="Sun H."/>
            <person name="Tunlid A."/>
            <person name="Henrissat B."/>
            <person name="Grigoriev I.V."/>
            <person name="Hibbett D.S."/>
            <person name="Martin F."/>
        </authorList>
    </citation>
    <scope>NUCLEOTIDE SEQUENCE [LARGE SCALE GENOMIC DNA]</scope>
    <source>
        <strain evidence="3">441</strain>
    </source>
</reference>
<evidence type="ECO:0000313" key="2">
    <source>
        <dbReference type="EMBL" id="KIK25868.1"/>
    </source>
</evidence>
<organism evidence="2 3">
    <name type="scientific">Pisolithus microcarpus 441</name>
    <dbReference type="NCBI Taxonomy" id="765257"/>
    <lineage>
        <taxon>Eukaryota</taxon>
        <taxon>Fungi</taxon>
        <taxon>Dikarya</taxon>
        <taxon>Basidiomycota</taxon>
        <taxon>Agaricomycotina</taxon>
        <taxon>Agaricomycetes</taxon>
        <taxon>Agaricomycetidae</taxon>
        <taxon>Boletales</taxon>
        <taxon>Sclerodermatineae</taxon>
        <taxon>Pisolithaceae</taxon>
        <taxon>Pisolithus</taxon>
    </lineage>
</organism>
<dbReference type="AlphaFoldDB" id="A0A0D0A189"/>
<dbReference type="Gene3D" id="3.40.50.300">
    <property type="entry name" value="P-loop containing nucleotide triphosphate hydrolases"/>
    <property type="match status" value="1"/>
</dbReference>
<gene>
    <name evidence="2" type="ORF">PISMIDRAFT_326887</name>
</gene>
<evidence type="ECO:0000313" key="3">
    <source>
        <dbReference type="Proteomes" id="UP000054018"/>
    </source>
</evidence>
<dbReference type="Pfam" id="PF13087">
    <property type="entry name" value="AAA_12"/>
    <property type="match status" value="1"/>
</dbReference>
<evidence type="ECO:0000259" key="1">
    <source>
        <dbReference type="Pfam" id="PF13087"/>
    </source>
</evidence>
<dbReference type="InterPro" id="IPR027417">
    <property type="entry name" value="P-loop_NTPase"/>
</dbReference>
<dbReference type="EMBL" id="KN833705">
    <property type="protein sequence ID" value="KIK25868.1"/>
    <property type="molecule type" value="Genomic_DNA"/>
</dbReference>
<sequence>MSPSRQVGDLLKDWRKVNVSSTRAQSKLIIIGSRNFELHNSGTGCLRCKKVHKTCTLLCSYVRNYCYSHHQKSGGERRCYMIENFTVPKKPRTTAAGEWYIERSIYLERRIM</sequence>
<feature type="domain" description="DNA2/NAM7 helicase-like C-terminal" evidence="1">
    <location>
        <begin position="5"/>
        <end position="34"/>
    </location>
</feature>
<proteinExistence type="predicted"/>
<reference evidence="2 3" key="1">
    <citation type="submission" date="2014-04" db="EMBL/GenBank/DDBJ databases">
        <authorList>
            <consortium name="DOE Joint Genome Institute"/>
            <person name="Kuo A."/>
            <person name="Kohler A."/>
            <person name="Costa M.D."/>
            <person name="Nagy L.G."/>
            <person name="Floudas D."/>
            <person name="Copeland A."/>
            <person name="Barry K.W."/>
            <person name="Cichocki N."/>
            <person name="Veneault-Fourrey C."/>
            <person name="LaButti K."/>
            <person name="Lindquist E.A."/>
            <person name="Lipzen A."/>
            <person name="Lundell T."/>
            <person name="Morin E."/>
            <person name="Murat C."/>
            <person name="Sun H."/>
            <person name="Tunlid A."/>
            <person name="Henrissat B."/>
            <person name="Grigoriev I.V."/>
            <person name="Hibbett D.S."/>
            <person name="Martin F."/>
            <person name="Nordberg H.P."/>
            <person name="Cantor M.N."/>
            <person name="Hua S.X."/>
        </authorList>
    </citation>
    <scope>NUCLEOTIDE SEQUENCE [LARGE SCALE GENOMIC DNA]</scope>
    <source>
        <strain evidence="2 3">441</strain>
    </source>
</reference>
<name>A0A0D0A189_9AGAM</name>
<dbReference type="Proteomes" id="UP000054018">
    <property type="component" value="Unassembled WGS sequence"/>
</dbReference>